<gene>
    <name evidence="3" type="ORF">SAMN02745883_02045</name>
</gene>
<dbReference type="Proteomes" id="UP000184082">
    <property type="component" value="Unassembled WGS sequence"/>
</dbReference>
<name>A0A1M6SFT3_9FIRM</name>
<keyword evidence="3" id="KW-0808">Transferase</keyword>
<evidence type="ECO:0000256" key="1">
    <source>
        <dbReference type="ARBA" id="ARBA00008984"/>
    </source>
</evidence>
<dbReference type="AlphaFoldDB" id="A0A1M6SFT3"/>
<dbReference type="InterPro" id="IPR001455">
    <property type="entry name" value="TusA-like"/>
</dbReference>
<accession>A0A1M6SFT3</accession>
<dbReference type="GO" id="GO:0016740">
    <property type="term" value="F:transferase activity"/>
    <property type="evidence" value="ECO:0007669"/>
    <property type="project" value="UniProtKB-KW"/>
</dbReference>
<dbReference type="Gene3D" id="3.30.110.40">
    <property type="entry name" value="TusA-like domain"/>
    <property type="match status" value="1"/>
</dbReference>
<dbReference type="Pfam" id="PF01206">
    <property type="entry name" value="TusA"/>
    <property type="match status" value="1"/>
</dbReference>
<dbReference type="InterPro" id="IPR036868">
    <property type="entry name" value="TusA-like_sf"/>
</dbReference>
<dbReference type="EMBL" id="FRAJ01000018">
    <property type="protein sequence ID" value="SHK43602.1"/>
    <property type="molecule type" value="Genomic_DNA"/>
</dbReference>
<dbReference type="PROSITE" id="PS01148">
    <property type="entry name" value="UPF0033"/>
    <property type="match status" value="1"/>
</dbReference>
<dbReference type="SUPFAM" id="SSF64307">
    <property type="entry name" value="SirA-like"/>
    <property type="match status" value="1"/>
</dbReference>
<evidence type="ECO:0000313" key="4">
    <source>
        <dbReference type="Proteomes" id="UP000184082"/>
    </source>
</evidence>
<reference evidence="3 4" key="1">
    <citation type="submission" date="2016-11" db="EMBL/GenBank/DDBJ databases">
        <authorList>
            <person name="Jaros S."/>
            <person name="Januszkiewicz K."/>
            <person name="Wedrychowicz H."/>
        </authorList>
    </citation>
    <scope>NUCLEOTIDE SEQUENCE [LARGE SCALE GENOMIC DNA]</scope>
    <source>
        <strain evidence="3 4">DSM 14501</strain>
    </source>
</reference>
<feature type="domain" description="UPF0033" evidence="2">
    <location>
        <begin position="6"/>
        <end position="30"/>
    </location>
</feature>
<protein>
    <submittedName>
        <fullName evidence="3">TusA-related sulfurtransferase</fullName>
    </submittedName>
</protein>
<dbReference type="PANTHER" id="PTHR33279">
    <property type="entry name" value="SULFUR CARRIER PROTEIN YEDF-RELATED"/>
    <property type="match status" value="1"/>
</dbReference>
<evidence type="ECO:0000313" key="3">
    <source>
        <dbReference type="EMBL" id="SHK43602.1"/>
    </source>
</evidence>
<dbReference type="STRING" id="1121266.SAMN02745883_02045"/>
<evidence type="ECO:0000259" key="2">
    <source>
        <dbReference type="PROSITE" id="PS01148"/>
    </source>
</evidence>
<dbReference type="PANTHER" id="PTHR33279:SF6">
    <property type="entry name" value="SULFUR CARRIER PROTEIN YEDF-RELATED"/>
    <property type="match status" value="1"/>
</dbReference>
<dbReference type="CDD" id="cd00291">
    <property type="entry name" value="SirA_YedF_YeeD"/>
    <property type="match status" value="1"/>
</dbReference>
<proteinExistence type="inferred from homology"/>
<comment type="similarity">
    <text evidence="1">Belongs to the sulfur carrier protein TusA family.</text>
</comment>
<organism evidence="3 4">
    <name type="scientific">Caminicella sporogenes DSM 14501</name>
    <dbReference type="NCBI Taxonomy" id="1121266"/>
    <lineage>
        <taxon>Bacteria</taxon>
        <taxon>Bacillati</taxon>
        <taxon>Bacillota</taxon>
        <taxon>Clostridia</taxon>
        <taxon>Peptostreptococcales</taxon>
        <taxon>Caminicellaceae</taxon>
        <taxon>Caminicella</taxon>
    </lineage>
</organism>
<sequence length="74" mass="8125">MAEINLNCKGLQCPGPIMQVFKAAKEANSGDIINVKVTDRGFTKDITAWCKKTGNELLELNESDTEITAKIKVK</sequence>
<keyword evidence="4" id="KW-1185">Reference proteome</keyword>
<dbReference type="RefSeq" id="WP_072968189.1">
    <property type="nucleotide sequence ID" value="NZ_FRAJ01000018.1"/>
</dbReference>